<protein>
    <submittedName>
        <fullName evidence="2">ROK family protein</fullName>
    </submittedName>
</protein>
<proteinExistence type="inferred from homology"/>
<name>A0AAU4K5R1_9NOCA</name>
<dbReference type="InterPro" id="IPR043129">
    <property type="entry name" value="ATPase_NBD"/>
</dbReference>
<dbReference type="EMBL" id="CP108021">
    <property type="protein sequence ID" value="WUM21369.1"/>
    <property type="molecule type" value="Genomic_DNA"/>
</dbReference>
<comment type="similarity">
    <text evidence="1">Belongs to the ROK (NagC/XylR) family.</text>
</comment>
<keyword evidence="3" id="KW-1185">Reference proteome</keyword>
<reference evidence="2 3" key="1">
    <citation type="submission" date="2022-10" db="EMBL/GenBank/DDBJ databases">
        <title>The complete genomes of actinobacterial strains from the NBC collection.</title>
        <authorList>
            <person name="Joergensen T.S."/>
            <person name="Alvarez Arevalo M."/>
            <person name="Sterndorff E.B."/>
            <person name="Faurdal D."/>
            <person name="Vuksanovic O."/>
            <person name="Mourched A.-S."/>
            <person name="Charusanti P."/>
            <person name="Shaw S."/>
            <person name="Blin K."/>
            <person name="Weber T."/>
        </authorList>
    </citation>
    <scope>NUCLEOTIDE SEQUENCE [LARGE SCALE GENOMIC DNA]</scope>
    <source>
        <strain evidence="2 3">NBC_00319</strain>
    </source>
</reference>
<evidence type="ECO:0000313" key="2">
    <source>
        <dbReference type="EMBL" id="WUM21369.1"/>
    </source>
</evidence>
<dbReference type="Pfam" id="PF00480">
    <property type="entry name" value="ROK"/>
    <property type="match status" value="1"/>
</dbReference>
<dbReference type="AlphaFoldDB" id="A0AAU4K5R1"/>
<dbReference type="PANTHER" id="PTHR18964">
    <property type="entry name" value="ROK (REPRESSOR, ORF, KINASE) FAMILY"/>
    <property type="match status" value="1"/>
</dbReference>
<organism evidence="2 3">
    <name type="scientific">Williamsia herbipolensis</name>
    <dbReference type="NCBI Taxonomy" id="1603258"/>
    <lineage>
        <taxon>Bacteria</taxon>
        <taxon>Bacillati</taxon>
        <taxon>Actinomycetota</taxon>
        <taxon>Actinomycetes</taxon>
        <taxon>Mycobacteriales</taxon>
        <taxon>Nocardiaceae</taxon>
        <taxon>Williamsia</taxon>
    </lineage>
</organism>
<accession>A0AAU4K5R1</accession>
<evidence type="ECO:0000256" key="1">
    <source>
        <dbReference type="ARBA" id="ARBA00006479"/>
    </source>
</evidence>
<dbReference type="SUPFAM" id="SSF53067">
    <property type="entry name" value="Actin-like ATPase domain"/>
    <property type="match status" value="1"/>
</dbReference>
<dbReference type="KEGG" id="whr:OG579_06145"/>
<dbReference type="Gene3D" id="3.30.420.40">
    <property type="match status" value="2"/>
</dbReference>
<dbReference type="InterPro" id="IPR000600">
    <property type="entry name" value="ROK"/>
</dbReference>
<dbReference type="Proteomes" id="UP001432128">
    <property type="component" value="Chromosome"/>
</dbReference>
<gene>
    <name evidence="2" type="ORF">OG579_06145</name>
</gene>
<dbReference type="RefSeq" id="WP_328858456.1">
    <property type="nucleotide sequence ID" value="NZ_CP108021.1"/>
</dbReference>
<dbReference type="PANTHER" id="PTHR18964:SF169">
    <property type="entry name" value="N-ACETYLMANNOSAMINE KINASE"/>
    <property type="match status" value="1"/>
</dbReference>
<evidence type="ECO:0000313" key="3">
    <source>
        <dbReference type="Proteomes" id="UP001432128"/>
    </source>
</evidence>
<sequence>MTDRWALAIDIGGTKVEGALVDDRGAVLGATRCRAGTGGERSAAELDTSVVQVVDGALDRAAAAGVAEDSIVGVGVGVAGPIDERAGTVSPINLPAWHEHPLRAVIAARKAERLPGVPLEFHRDGVAIALAAHWVGAAHGVANMIGMVISTGIGGGIILDGRVVTGNAGHIGQIEVSGATGELSLGSRTTLESVASGPHTVAWARGQGWPGTTGEELAAAFAAGDDVAVRAVERLAALVGQGVCSAAALLDIEVVAIGGGFSRVAPDLIDRIGAHVARHPLDYVSRVRVIEAGLEDEAPLAGAAAFVHLADRLPAAR</sequence>